<accession>A0A382LRD8</accession>
<dbReference type="InterPro" id="IPR052896">
    <property type="entry name" value="GGT-like_enzyme"/>
</dbReference>
<feature type="non-terminal residue" evidence="1">
    <location>
        <position position="248"/>
    </location>
</feature>
<proteinExistence type="predicted"/>
<dbReference type="InterPro" id="IPR029055">
    <property type="entry name" value="Ntn_hydrolases_N"/>
</dbReference>
<dbReference type="PRINTS" id="PR01210">
    <property type="entry name" value="GGTRANSPTASE"/>
</dbReference>
<dbReference type="Pfam" id="PF01019">
    <property type="entry name" value="G_glu_transpept"/>
    <property type="match status" value="1"/>
</dbReference>
<gene>
    <name evidence="1" type="ORF">METZ01_LOCUS292102</name>
</gene>
<dbReference type="PANTHER" id="PTHR43881">
    <property type="entry name" value="GAMMA-GLUTAMYLTRANSPEPTIDASE (AFU_ORTHOLOGUE AFUA_4G13580)"/>
    <property type="match status" value="1"/>
</dbReference>
<dbReference type="PANTHER" id="PTHR43881:SF1">
    <property type="entry name" value="GAMMA-GLUTAMYLTRANSPEPTIDASE (AFU_ORTHOLOGUE AFUA_4G13580)"/>
    <property type="match status" value="1"/>
</dbReference>
<dbReference type="SUPFAM" id="SSF56235">
    <property type="entry name" value="N-terminal nucleophile aminohydrolases (Ntn hydrolases)"/>
    <property type="match status" value="1"/>
</dbReference>
<name>A0A382LRD8_9ZZZZ</name>
<dbReference type="EMBL" id="UINC01088751">
    <property type="protein sequence ID" value="SVC39248.1"/>
    <property type="molecule type" value="Genomic_DNA"/>
</dbReference>
<protein>
    <recommendedName>
        <fullName evidence="2">Gamma-glutamyltransferase</fullName>
    </recommendedName>
</protein>
<dbReference type="AlphaFoldDB" id="A0A382LRD8"/>
<evidence type="ECO:0008006" key="2">
    <source>
        <dbReference type="Google" id="ProtNLM"/>
    </source>
</evidence>
<evidence type="ECO:0000313" key="1">
    <source>
        <dbReference type="EMBL" id="SVC39248.1"/>
    </source>
</evidence>
<sequence length="248" mass="26770">MAFPSHGITHRPTVTGTRGMVASAHPIASLAGARILLQGGNAFDAAVAVASTLNVVEPYMSGIAGCGYMLIYSAKEKRIRVLDYMGTSPHQATPDAYSTPGSNEEGIRSGMVPGACGGWVSLLNEYGSMSLSDIFSPAIEYAEEGYAVTVKNAFFMDGASSRFSPTASKVMMSRGRTPLPGEVLIQKDLANTFRQIVRGGTDVFYRGEIAQKITEFSHQNGGLITKKDLEDFQVEWHDPISIPYKEYK</sequence>
<reference evidence="1" key="1">
    <citation type="submission" date="2018-05" db="EMBL/GenBank/DDBJ databases">
        <authorList>
            <person name="Lanie J.A."/>
            <person name="Ng W.-L."/>
            <person name="Kazmierczak K.M."/>
            <person name="Andrzejewski T.M."/>
            <person name="Davidsen T.M."/>
            <person name="Wayne K.J."/>
            <person name="Tettelin H."/>
            <person name="Glass J.I."/>
            <person name="Rusch D."/>
            <person name="Podicherti R."/>
            <person name="Tsui H.-C.T."/>
            <person name="Winkler M.E."/>
        </authorList>
    </citation>
    <scope>NUCLEOTIDE SEQUENCE</scope>
</reference>
<organism evidence="1">
    <name type="scientific">marine metagenome</name>
    <dbReference type="NCBI Taxonomy" id="408172"/>
    <lineage>
        <taxon>unclassified sequences</taxon>
        <taxon>metagenomes</taxon>
        <taxon>ecological metagenomes</taxon>
    </lineage>
</organism>